<dbReference type="InterPro" id="IPR007367">
    <property type="entry name" value="DUF433"/>
</dbReference>
<dbReference type="PANTHER" id="PTHR34849">
    <property type="entry name" value="SSL5025 PROTEIN"/>
    <property type="match status" value="1"/>
</dbReference>
<sequence>MKDYRNRITVNPKVHFVKPYIIGTRITVDNVLELIQEGIPFNETIQNYYPDLKIEDIKACIQYVLDLIRKEEIYMEVS</sequence>
<reference evidence="2" key="1">
    <citation type="journal article" date="2015" name="Genome Announc.">
        <title>Draft Genome Sequence of an Anaerobic Ammonium-Oxidizing Bacterium, "Candidatus Brocadia sinica".</title>
        <authorList>
            <person name="Oshiki M."/>
            <person name="Shinyako-Hata K."/>
            <person name="Satoh H."/>
            <person name="Okabe S."/>
        </authorList>
    </citation>
    <scope>NUCLEOTIDE SEQUENCE [LARGE SCALE GENOMIC DNA]</scope>
    <source>
        <strain evidence="2">JPN1</strain>
    </source>
</reference>
<gene>
    <name evidence="1" type="ORF">BROSI_A2144</name>
</gene>
<protein>
    <submittedName>
        <fullName evidence="1">Uncharacterized conserved protein</fullName>
    </submittedName>
</protein>
<comment type="caution">
    <text evidence="1">The sequence shown here is derived from an EMBL/GenBank/DDBJ whole genome shotgun (WGS) entry which is preliminary data.</text>
</comment>
<dbReference type="Gene3D" id="1.10.10.10">
    <property type="entry name" value="Winged helix-like DNA-binding domain superfamily/Winged helix DNA-binding domain"/>
    <property type="match status" value="1"/>
</dbReference>
<organism evidence="1 2">
    <name type="scientific">Candidatus Brocadia sinica JPN1</name>
    <dbReference type="NCBI Taxonomy" id="1197129"/>
    <lineage>
        <taxon>Bacteria</taxon>
        <taxon>Pseudomonadati</taxon>
        <taxon>Planctomycetota</taxon>
        <taxon>Candidatus Brocadiia</taxon>
        <taxon>Candidatus Brocadiales</taxon>
        <taxon>Candidatus Brocadiaceae</taxon>
        <taxon>Candidatus Brocadia</taxon>
    </lineage>
</organism>
<evidence type="ECO:0000313" key="2">
    <source>
        <dbReference type="Proteomes" id="UP000032309"/>
    </source>
</evidence>
<dbReference type="EMBL" id="BAFN01000001">
    <property type="protein sequence ID" value="GAN33618.1"/>
    <property type="molecule type" value="Genomic_DNA"/>
</dbReference>
<dbReference type="RefSeq" id="WP_052563699.1">
    <property type="nucleotide sequence ID" value="NZ_BAFN01000001.1"/>
</dbReference>
<dbReference type="InterPro" id="IPR036388">
    <property type="entry name" value="WH-like_DNA-bd_sf"/>
</dbReference>
<name>A0ABQ0JY34_9BACT</name>
<accession>A0ABQ0JY34</accession>
<proteinExistence type="predicted"/>
<dbReference type="InterPro" id="IPR009057">
    <property type="entry name" value="Homeodomain-like_sf"/>
</dbReference>
<dbReference type="Pfam" id="PF04255">
    <property type="entry name" value="DUF433"/>
    <property type="match status" value="1"/>
</dbReference>
<dbReference type="PANTHER" id="PTHR34849:SF5">
    <property type="entry name" value="SSL2733 PROTEIN"/>
    <property type="match status" value="1"/>
</dbReference>
<keyword evidence="2" id="KW-1185">Reference proteome</keyword>
<dbReference type="SUPFAM" id="SSF46689">
    <property type="entry name" value="Homeodomain-like"/>
    <property type="match status" value="1"/>
</dbReference>
<dbReference type="Proteomes" id="UP000032309">
    <property type="component" value="Unassembled WGS sequence"/>
</dbReference>
<evidence type="ECO:0000313" key="1">
    <source>
        <dbReference type="EMBL" id="GAN33618.1"/>
    </source>
</evidence>